<dbReference type="SMART" id="SM00418">
    <property type="entry name" value="HTH_ARSR"/>
    <property type="match status" value="1"/>
</dbReference>
<dbReference type="RefSeq" id="WP_191042825.1">
    <property type="nucleotide sequence ID" value="NZ_JACXAA010000018.1"/>
</dbReference>
<dbReference type="InterPro" id="IPR036388">
    <property type="entry name" value="WH-like_DNA-bd_sf"/>
</dbReference>
<accession>A0A927B7K9</accession>
<evidence type="ECO:0000256" key="3">
    <source>
        <dbReference type="ARBA" id="ARBA00023163"/>
    </source>
</evidence>
<dbReference type="InterPro" id="IPR001845">
    <property type="entry name" value="HTH_ArsR_DNA-bd_dom"/>
</dbReference>
<dbReference type="InterPro" id="IPR036390">
    <property type="entry name" value="WH_DNA-bd_sf"/>
</dbReference>
<evidence type="ECO:0000313" key="5">
    <source>
        <dbReference type="EMBL" id="MBD2757204.1"/>
    </source>
</evidence>
<gene>
    <name evidence="5" type="ORF">IC230_30285</name>
</gene>
<keyword evidence="1" id="KW-0805">Transcription regulation</keyword>
<protein>
    <submittedName>
        <fullName evidence="5">Winged helix-turn-helix transcriptional regulator</fullName>
    </submittedName>
</protein>
<feature type="domain" description="HTH arsR-type" evidence="4">
    <location>
        <begin position="28"/>
        <end position="123"/>
    </location>
</feature>
<proteinExistence type="predicted"/>
<dbReference type="EMBL" id="JACXAA010000018">
    <property type="protein sequence ID" value="MBD2757204.1"/>
    <property type="molecule type" value="Genomic_DNA"/>
</dbReference>
<evidence type="ECO:0000256" key="1">
    <source>
        <dbReference type="ARBA" id="ARBA00023015"/>
    </source>
</evidence>
<evidence type="ECO:0000259" key="4">
    <source>
        <dbReference type="PROSITE" id="PS50987"/>
    </source>
</evidence>
<organism evidence="5 6">
    <name type="scientific">Spirosoma validum</name>
    <dbReference type="NCBI Taxonomy" id="2771355"/>
    <lineage>
        <taxon>Bacteria</taxon>
        <taxon>Pseudomonadati</taxon>
        <taxon>Bacteroidota</taxon>
        <taxon>Cytophagia</taxon>
        <taxon>Cytophagales</taxon>
        <taxon>Cytophagaceae</taxon>
        <taxon>Spirosoma</taxon>
    </lineage>
</organism>
<reference evidence="5" key="1">
    <citation type="submission" date="2020-09" db="EMBL/GenBank/DDBJ databases">
        <authorList>
            <person name="Kim M.K."/>
        </authorList>
    </citation>
    <scope>NUCLEOTIDE SEQUENCE</scope>
    <source>
        <strain evidence="5">BT704</strain>
    </source>
</reference>
<dbReference type="Pfam" id="PF12840">
    <property type="entry name" value="HTH_20"/>
    <property type="match status" value="1"/>
</dbReference>
<dbReference type="GO" id="GO:0003677">
    <property type="term" value="F:DNA binding"/>
    <property type="evidence" value="ECO:0007669"/>
    <property type="project" value="UniProtKB-KW"/>
</dbReference>
<dbReference type="PRINTS" id="PR00778">
    <property type="entry name" value="HTHARSR"/>
</dbReference>
<keyword evidence="6" id="KW-1185">Reference proteome</keyword>
<dbReference type="Proteomes" id="UP000653797">
    <property type="component" value="Unassembled WGS sequence"/>
</dbReference>
<dbReference type="PANTHER" id="PTHR43132:SF2">
    <property type="entry name" value="ARSENICAL RESISTANCE OPERON REPRESSOR ARSR-RELATED"/>
    <property type="match status" value="1"/>
</dbReference>
<dbReference type="AlphaFoldDB" id="A0A927B7K9"/>
<evidence type="ECO:0000256" key="2">
    <source>
        <dbReference type="ARBA" id="ARBA00023125"/>
    </source>
</evidence>
<comment type="caution">
    <text evidence="5">The sequence shown here is derived from an EMBL/GenBank/DDBJ whole genome shotgun (WGS) entry which is preliminary data.</text>
</comment>
<dbReference type="InterPro" id="IPR011991">
    <property type="entry name" value="ArsR-like_HTH"/>
</dbReference>
<evidence type="ECO:0000313" key="6">
    <source>
        <dbReference type="Proteomes" id="UP000653797"/>
    </source>
</evidence>
<dbReference type="PANTHER" id="PTHR43132">
    <property type="entry name" value="ARSENICAL RESISTANCE OPERON REPRESSOR ARSR-RELATED"/>
    <property type="match status" value="1"/>
</dbReference>
<dbReference type="PROSITE" id="PS50987">
    <property type="entry name" value="HTH_ARSR_2"/>
    <property type="match status" value="1"/>
</dbReference>
<name>A0A927B7K9_9BACT</name>
<dbReference type="Gene3D" id="1.10.10.10">
    <property type="entry name" value="Winged helix-like DNA-binding domain superfamily/Winged helix DNA-binding domain"/>
    <property type="match status" value="1"/>
</dbReference>
<sequence length="125" mass="14301">MKDRINSVVFHNQPVNMAASSPNLSTLANEQSFDQAAELLKTLAHPLRIRIILLLTKKRSMNVSSLQRRLKVDQTILSYQLIRMRDRGLLDSTRQGKEIYYSLVDSALSEIMKLALYRGVLKEVN</sequence>
<dbReference type="CDD" id="cd00090">
    <property type="entry name" value="HTH_ARSR"/>
    <property type="match status" value="1"/>
</dbReference>
<dbReference type="SUPFAM" id="SSF46785">
    <property type="entry name" value="Winged helix' DNA-binding domain"/>
    <property type="match status" value="1"/>
</dbReference>
<keyword evidence="2" id="KW-0238">DNA-binding</keyword>
<dbReference type="NCBIfam" id="NF033788">
    <property type="entry name" value="HTH_metalloreg"/>
    <property type="match status" value="1"/>
</dbReference>
<keyword evidence="3" id="KW-0804">Transcription</keyword>
<dbReference type="InterPro" id="IPR051011">
    <property type="entry name" value="Metal_resp_trans_reg"/>
</dbReference>
<dbReference type="GO" id="GO:0003700">
    <property type="term" value="F:DNA-binding transcription factor activity"/>
    <property type="evidence" value="ECO:0007669"/>
    <property type="project" value="InterPro"/>
</dbReference>